<name>A0A2I2FW51_9EURO</name>
<dbReference type="VEuPathDB" id="FungiDB:P170DRAFT_479404"/>
<feature type="domain" description="Methyltransferase" evidence="2">
    <location>
        <begin position="33"/>
        <end position="153"/>
    </location>
</feature>
<evidence type="ECO:0000313" key="3">
    <source>
        <dbReference type="EMBL" id="PLB44861.1"/>
    </source>
</evidence>
<gene>
    <name evidence="3" type="ORF">P170DRAFT_479404</name>
</gene>
<feature type="region of interest" description="Disordered" evidence="1">
    <location>
        <begin position="297"/>
        <end position="326"/>
    </location>
</feature>
<dbReference type="InterPro" id="IPR029063">
    <property type="entry name" value="SAM-dependent_MTases_sf"/>
</dbReference>
<keyword evidence="3" id="KW-0808">Transferase</keyword>
<dbReference type="Gene3D" id="3.40.50.150">
    <property type="entry name" value="Vaccinia Virus protein VP39"/>
    <property type="match status" value="1"/>
</dbReference>
<dbReference type="RefSeq" id="XP_024700163.1">
    <property type="nucleotide sequence ID" value="XM_024853673.1"/>
</dbReference>
<organism evidence="3 4">
    <name type="scientific">Aspergillus steynii IBT 23096</name>
    <dbReference type="NCBI Taxonomy" id="1392250"/>
    <lineage>
        <taxon>Eukaryota</taxon>
        <taxon>Fungi</taxon>
        <taxon>Dikarya</taxon>
        <taxon>Ascomycota</taxon>
        <taxon>Pezizomycotina</taxon>
        <taxon>Eurotiomycetes</taxon>
        <taxon>Eurotiomycetidae</taxon>
        <taxon>Eurotiales</taxon>
        <taxon>Aspergillaceae</taxon>
        <taxon>Aspergillus</taxon>
        <taxon>Aspergillus subgen. Circumdati</taxon>
    </lineage>
</organism>
<keyword evidence="3" id="KW-0489">Methyltransferase</keyword>
<dbReference type="CDD" id="cd02440">
    <property type="entry name" value="AdoMet_MTases"/>
    <property type="match status" value="1"/>
</dbReference>
<sequence length="326" mass="35190">MPTYTTNHAPSVLQTHSWRTATNSAAYLLPYIQPGMKILDIGCGPGSISLDFARLVTPTGHVTGVEYSPDPLATARGLAASQGVDNITFRVGDIHNLSDFADGSFDIVHVHQVLQHIADPVLALREMRRLAKPTGGIVAARESASLSWFPPNEGIEAWDGLTRRVARAKGGNPHPGSWVHVWAEEAGFARDRVRRSAGAWCFSTPEERAYWGGSMAERMRGSGFAEMVVAEGFAGEEDLRGMERGWRGFVDCPHGWFGGTHEVVWIGGKLLVEMNTVWFVAPFSASPSVALHPGVSMNSASSGLEPQEQEGHGTQHTSAQSISHVA</sequence>
<dbReference type="GO" id="GO:0008168">
    <property type="term" value="F:methyltransferase activity"/>
    <property type="evidence" value="ECO:0007669"/>
    <property type="project" value="UniProtKB-KW"/>
</dbReference>
<feature type="compositionally biased region" description="Polar residues" evidence="1">
    <location>
        <begin position="312"/>
        <end position="326"/>
    </location>
</feature>
<dbReference type="GO" id="GO:0032259">
    <property type="term" value="P:methylation"/>
    <property type="evidence" value="ECO:0007669"/>
    <property type="project" value="UniProtKB-KW"/>
</dbReference>
<reference evidence="3 4" key="1">
    <citation type="submission" date="2016-12" db="EMBL/GenBank/DDBJ databases">
        <title>The genomes of Aspergillus section Nigri reveals drivers in fungal speciation.</title>
        <authorList>
            <consortium name="DOE Joint Genome Institute"/>
            <person name="Vesth T.C."/>
            <person name="Nybo J."/>
            <person name="Theobald S."/>
            <person name="Brandl J."/>
            <person name="Frisvad J.C."/>
            <person name="Nielsen K.F."/>
            <person name="Lyhne E.K."/>
            <person name="Kogle M.E."/>
            <person name="Kuo A."/>
            <person name="Riley R."/>
            <person name="Clum A."/>
            <person name="Nolan M."/>
            <person name="Lipzen A."/>
            <person name="Salamov A."/>
            <person name="Henrissat B."/>
            <person name="Wiebenga A."/>
            <person name="De Vries R.P."/>
            <person name="Grigoriev I.V."/>
            <person name="Mortensen U.H."/>
            <person name="Andersen M.R."/>
            <person name="Baker S.E."/>
        </authorList>
    </citation>
    <scope>NUCLEOTIDE SEQUENCE [LARGE SCALE GENOMIC DNA]</scope>
    <source>
        <strain evidence="3 4">IBT 23096</strain>
    </source>
</reference>
<dbReference type="STRING" id="1392250.A0A2I2FW51"/>
<dbReference type="PANTHER" id="PTHR43591">
    <property type="entry name" value="METHYLTRANSFERASE"/>
    <property type="match status" value="1"/>
</dbReference>
<dbReference type="OrthoDB" id="10017101at2759"/>
<dbReference type="InterPro" id="IPR025714">
    <property type="entry name" value="Methyltranfer_dom"/>
</dbReference>
<dbReference type="Pfam" id="PF13847">
    <property type="entry name" value="Methyltransf_31"/>
    <property type="match status" value="1"/>
</dbReference>
<accession>A0A2I2FW51</accession>
<evidence type="ECO:0000259" key="2">
    <source>
        <dbReference type="Pfam" id="PF13847"/>
    </source>
</evidence>
<comment type="caution">
    <text evidence="3">The sequence shown here is derived from an EMBL/GenBank/DDBJ whole genome shotgun (WGS) entry which is preliminary data.</text>
</comment>
<dbReference type="SUPFAM" id="SSF53335">
    <property type="entry name" value="S-adenosyl-L-methionine-dependent methyltransferases"/>
    <property type="match status" value="1"/>
</dbReference>
<protein>
    <submittedName>
        <fullName evidence="3">UbiE/COQ5 methyltransferase</fullName>
    </submittedName>
</protein>
<evidence type="ECO:0000313" key="4">
    <source>
        <dbReference type="Proteomes" id="UP000234275"/>
    </source>
</evidence>
<proteinExistence type="predicted"/>
<dbReference type="Proteomes" id="UP000234275">
    <property type="component" value="Unassembled WGS sequence"/>
</dbReference>
<dbReference type="GeneID" id="36561371"/>
<keyword evidence="4" id="KW-1185">Reference proteome</keyword>
<dbReference type="EMBL" id="MSFO01000008">
    <property type="protein sequence ID" value="PLB44861.1"/>
    <property type="molecule type" value="Genomic_DNA"/>
</dbReference>
<evidence type="ECO:0000256" key="1">
    <source>
        <dbReference type="SAM" id="MobiDB-lite"/>
    </source>
</evidence>
<dbReference type="PANTHER" id="PTHR43591:SF24">
    <property type="entry name" value="2-METHOXY-6-POLYPRENYL-1,4-BENZOQUINOL METHYLASE, MITOCHONDRIAL"/>
    <property type="match status" value="1"/>
</dbReference>
<dbReference type="AlphaFoldDB" id="A0A2I2FW51"/>